<feature type="region of interest" description="Disordered" evidence="1">
    <location>
        <begin position="1"/>
        <end position="50"/>
    </location>
</feature>
<dbReference type="AlphaFoldDB" id="A0A820PAZ2"/>
<evidence type="ECO:0000313" key="2">
    <source>
        <dbReference type="EMBL" id="CAF4403793.1"/>
    </source>
</evidence>
<protein>
    <submittedName>
        <fullName evidence="2">Uncharacterized protein</fullName>
    </submittedName>
</protein>
<proteinExistence type="predicted"/>
<reference evidence="2" key="1">
    <citation type="submission" date="2021-02" db="EMBL/GenBank/DDBJ databases">
        <authorList>
            <person name="Nowell W R."/>
        </authorList>
    </citation>
    <scope>NUCLEOTIDE SEQUENCE</scope>
</reference>
<evidence type="ECO:0000313" key="3">
    <source>
        <dbReference type="Proteomes" id="UP000663844"/>
    </source>
</evidence>
<sequence>MSRKRPDNKKWRSRPSWRKPKTNRNTKPPSIRKNNSKRSPQKPKKINLNKSNSVLLMSREEQVTEETFDARGTHNFLSHRYLSEVRQIWYSCQCCMCEHPTSNMRVARKEHEKYHDCINGDTICSSCYDFIPKEGALFCP</sequence>
<dbReference type="Proteomes" id="UP000663844">
    <property type="component" value="Unassembled WGS sequence"/>
</dbReference>
<comment type="caution">
    <text evidence="2">The sequence shown here is derived from an EMBL/GenBank/DDBJ whole genome shotgun (WGS) entry which is preliminary data.</text>
</comment>
<dbReference type="EMBL" id="CAJOAZ010026727">
    <property type="protein sequence ID" value="CAF4403793.1"/>
    <property type="molecule type" value="Genomic_DNA"/>
</dbReference>
<gene>
    <name evidence="2" type="ORF">OXD698_LOCUS51613</name>
</gene>
<feature type="compositionally biased region" description="Basic residues" evidence="1">
    <location>
        <begin position="11"/>
        <end position="24"/>
    </location>
</feature>
<feature type="non-terminal residue" evidence="2">
    <location>
        <position position="1"/>
    </location>
</feature>
<feature type="compositionally biased region" description="Basic residues" evidence="1">
    <location>
        <begin position="34"/>
        <end position="47"/>
    </location>
</feature>
<evidence type="ECO:0000256" key="1">
    <source>
        <dbReference type="SAM" id="MobiDB-lite"/>
    </source>
</evidence>
<accession>A0A820PAZ2</accession>
<organism evidence="2 3">
    <name type="scientific">Adineta steineri</name>
    <dbReference type="NCBI Taxonomy" id="433720"/>
    <lineage>
        <taxon>Eukaryota</taxon>
        <taxon>Metazoa</taxon>
        <taxon>Spiralia</taxon>
        <taxon>Gnathifera</taxon>
        <taxon>Rotifera</taxon>
        <taxon>Eurotatoria</taxon>
        <taxon>Bdelloidea</taxon>
        <taxon>Adinetida</taxon>
        <taxon>Adinetidae</taxon>
        <taxon>Adineta</taxon>
    </lineage>
</organism>
<name>A0A820PAZ2_9BILA</name>
<feature type="compositionally biased region" description="Basic and acidic residues" evidence="1">
    <location>
        <begin position="1"/>
        <end position="10"/>
    </location>
</feature>